<dbReference type="InterPro" id="IPR002504">
    <property type="entry name" value="NADK"/>
</dbReference>
<dbReference type="VEuPathDB" id="FungiDB:SeMB42_g02342"/>
<accession>A0A507DFP1</accession>
<evidence type="ECO:0000256" key="2">
    <source>
        <dbReference type="ARBA" id="ARBA00022679"/>
    </source>
</evidence>
<feature type="compositionally biased region" description="Polar residues" evidence="8">
    <location>
        <begin position="902"/>
        <end position="932"/>
    </location>
</feature>
<dbReference type="SUPFAM" id="SSF48371">
    <property type="entry name" value="ARM repeat"/>
    <property type="match status" value="1"/>
</dbReference>
<dbReference type="FunFam" id="2.60.200.30:FF:000009">
    <property type="entry name" value="Poly(P)/ATP NAD kinase"/>
    <property type="match status" value="1"/>
</dbReference>
<evidence type="ECO:0000256" key="5">
    <source>
        <dbReference type="ARBA" id="ARBA00022840"/>
    </source>
</evidence>
<dbReference type="STRING" id="286115.A0A507DFP1"/>
<feature type="region of interest" description="Disordered" evidence="8">
    <location>
        <begin position="1380"/>
        <end position="1409"/>
    </location>
</feature>
<dbReference type="GO" id="GO:0006741">
    <property type="term" value="P:NADP+ biosynthetic process"/>
    <property type="evidence" value="ECO:0007669"/>
    <property type="project" value="InterPro"/>
</dbReference>
<dbReference type="Pfam" id="PF01513">
    <property type="entry name" value="NAD_kinase"/>
    <property type="match status" value="1"/>
</dbReference>
<dbReference type="InterPro" id="IPR016024">
    <property type="entry name" value="ARM-type_fold"/>
</dbReference>
<feature type="compositionally biased region" description="Acidic residues" evidence="8">
    <location>
        <begin position="1381"/>
        <end position="1392"/>
    </location>
</feature>
<reference evidence="9 10" key="1">
    <citation type="journal article" date="2019" name="Sci. Rep.">
        <title>Comparative genomics of chytrid fungi reveal insights into the obligate biotrophic and pathogenic lifestyle of Synchytrium endobioticum.</title>
        <authorList>
            <person name="van de Vossenberg B.T.L.H."/>
            <person name="Warris S."/>
            <person name="Nguyen H.D.T."/>
            <person name="van Gent-Pelzer M.P.E."/>
            <person name="Joly D.L."/>
            <person name="van de Geest H.C."/>
            <person name="Bonants P.J.M."/>
            <person name="Smith D.S."/>
            <person name="Levesque C.A."/>
            <person name="van der Lee T.A.J."/>
        </authorList>
    </citation>
    <scope>NUCLEOTIDE SEQUENCE [LARGE SCALE GENOMIC DNA]</scope>
    <source>
        <strain evidence="9 10">MB42</strain>
    </source>
</reference>
<feature type="region of interest" description="Disordered" evidence="8">
    <location>
        <begin position="902"/>
        <end position="942"/>
    </location>
</feature>
<sequence length="1409" mass="153868">MSITVGCLDSSLWCGSWFNHVVIVNAVYPSQPGQEGPQPSNLSKLIFYASSKPQKLAKIGAYLEKRLKLDLRRYRVGYSVLRIILEILGNPDPDLIVMSTSVFVSFSRYYDHTASEDVELNDVYSHLVDKFCALATYLTADQSIQHKMHLAGLKGLHSMVASDTFLSGSRSAIYANKIIPAAMSNVHDPIESASENETESATSSRTPTKQAPPSSEAGGCPPTKRASITDDLITDFELEHIADGTLRDMFVRSNVVSVKFLLLPVLQYLDEHEKWPSSIYVIHIIHVITNAVQPQYRYVPMQNMLERLQDETGRASPESQTSMVRSLTYLISAGGGNIGMTVLELIEVLISQLLLHATRSVNGNAEATLEQALVEAVGSLATQVQYPDQVNEILAFLINRLKLELPVSALFLPVAAATASSTPNSISNIPATPTVIGKPPSDIVDLKTLSARKILLRCLQMVMHVRLGQVQSVSIRGDGGDASSQWSMRRGLGIYGTNVVRNPVDYSLIRPLLILMTDVDDDIRIYASEFLCTLFAVEAVESSMGLPTDSSPKFLMELNRSLYEYSIAPHNSPVDYIAIGTLFCNSVRKWGADQVLRAAAVLYKVQSMSVKSAKPLTPSQQRALGNVFIDFLMSAAEALSNLELREYAVKLRHDRVEARQVEVGLDTSSFEMVSRLIKKSFKDIESGTSVAPLSILVSETELNSILTNDAHIKKLPNVPERLTVEYIPESEASDNPPDAEQLVVGKNGKNRASVLGVASRGAGSTATVVGARKSSLSMQGSSDDEAQYSPIRVDDLKEALGTSSTANYRPFDIPELDVGMVPAATDSAAESDVRQLLNSIQSAFHSNSSKRSRGPLSSVPETTDILNRDDSSRSEGSLATLKHPASQTRYLRYQQSQTVVKNSVSASSVHLTKSTEGGSADDNLTTTSNSSPFVIKSQPRASTSVPEMIETDKLGVPHVSKPTDFLGSGYVKNAASQNSLRLKEPSRVIKIVDFGDYTTQLPDRVRAKLPDHWDDVDASCVGPRSEISQVVTSASIHEHKLSWIDPPRTCLIVKKPNDEKTDQAFYTVMQYLCTDFPHLNIVVEPGTAPLFQSPPFAMPPVYVAPPGSPHEEYSRVVDFAIALGGDGTMLHLTSLFPKAVPPIISFSLGSLGFLLPYHIHHCRVALKKVVEGDVTVLLRMRLACGVYGLDGERIQGFAHDIQAMNEVLLYRGRMTHLTSLQVIVNNEVLTHAVADGLIVATPTGSTAYSLSAGGPIVHPSVQSMIMTPICPRSLSFRPIILPHTSAIQIALTPESPRSNAELSIDGRPLHMLQKSESIHVKMSSYPIPCVNRLYMDNELGNGLATSSKVSSGSRDWVRDINVMLRFNQSFRTTSDLRHFDYEDDVDDGEPLDGDGSNGKGEEDDPKIVP</sequence>
<dbReference type="EMBL" id="QEAN01000071">
    <property type="protein sequence ID" value="TPX50165.1"/>
    <property type="molecule type" value="Genomic_DNA"/>
</dbReference>
<dbReference type="PANTHER" id="PTHR20275:SF26">
    <property type="entry name" value="NADH KINASE POS5, MITOCHONDRIAL"/>
    <property type="match status" value="1"/>
</dbReference>
<evidence type="ECO:0000256" key="3">
    <source>
        <dbReference type="ARBA" id="ARBA00022741"/>
    </source>
</evidence>
<dbReference type="GO" id="GO:0003951">
    <property type="term" value="F:NAD+ kinase activity"/>
    <property type="evidence" value="ECO:0007669"/>
    <property type="project" value="InterPro"/>
</dbReference>
<gene>
    <name evidence="9" type="primary">UTR1</name>
    <name evidence="9" type="ORF">SeMB42_g02342</name>
</gene>
<dbReference type="InterPro" id="IPR017438">
    <property type="entry name" value="ATP-NAD_kinase_N"/>
</dbReference>
<dbReference type="GO" id="GO:0019674">
    <property type="term" value="P:NAD+ metabolic process"/>
    <property type="evidence" value="ECO:0007669"/>
    <property type="project" value="InterPro"/>
</dbReference>
<dbReference type="InterPro" id="IPR016064">
    <property type="entry name" value="NAD/diacylglycerol_kinase_sf"/>
</dbReference>
<evidence type="ECO:0000256" key="4">
    <source>
        <dbReference type="ARBA" id="ARBA00022777"/>
    </source>
</evidence>
<evidence type="ECO:0000313" key="9">
    <source>
        <dbReference type="EMBL" id="TPX50165.1"/>
    </source>
</evidence>
<keyword evidence="5" id="KW-0067">ATP-binding</keyword>
<dbReference type="GO" id="GO:0005524">
    <property type="term" value="F:ATP binding"/>
    <property type="evidence" value="ECO:0007669"/>
    <property type="project" value="UniProtKB-KW"/>
</dbReference>
<dbReference type="PANTHER" id="PTHR20275">
    <property type="entry name" value="NAD KINASE"/>
    <property type="match status" value="1"/>
</dbReference>
<dbReference type="HAMAP" id="MF_00361">
    <property type="entry name" value="NAD_kinase"/>
    <property type="match status" value="1"/>
</dbReference>
<evidence type="ECO:0000256" key="7">
    <source>
        <dbReference type="ARBA" id="ARBA00023027"/>
    </source>
</evidence>
<name>A0A507DFP1_9FUNG</name>
<evidence type="ECO:0000256" key="6">
    <source>
        <dbReference type="ARBA" id="ARBA00022857"/>
    </source>
</evidence>
<keyword evidence="3" id="KW-0547">Nucleotide-binding</keyword>
<keyword evidence="7" id="KW-0520">NAD</keyword>
<dbReference type="Gene3D" id="3.40.50.10330">
    <property type="entry name" value="Probable inorganic polyphosphate/atp-NAD kinase, domain 1"/>
    <property type="match status" value="1"/>
</dbReference>
<keyword evidence="6" id="KW-0521">NADP</keyword>
<evidence type="ECO:0000313" key="10">
    <source>
        <dbReference type="Proteomes" id="UP000317494"/>
    </source>
</evidence>
<keyword evidence="10" id="KW-1185">Reference proteome</keyword>
<dbReference type="SUPFAM" id="SSF111331">
    <property type="entry name" value="NAD kinase/diacylglycerol kinase-like"/>
    <property type="match status" value="1"/>
</dbReference>
<feature type="region of interest" description="Disordered" evidence="8">
    <location>
        <begin position="190"/>
        <end position="225"/>
    </location>
</feature>
<evidence type="ECO:0000256" key="1">
    <source>
        <dbReference type="ARBA" id="ARBA00010995"/>
    </source>
</evidence>
<dbReference type="Proteomes" id="UP000317494">
    <property type="component" value="Unassembled WGS sequence"/>
</dbReference>
<evidence type="ECO:0000256" key="8">
    <source>
        <dbReference type="SAM" id="MobiDB-lite"/>
    </source>
</evidence>
<keyword evidence="4 9" id="KW-0418">Kinase</keyword>
<comment type="similarity">
    <text evidence="1">Belongs to the NAD kinase family.</text>
</comment>
<feature type="compositionally biased region" description="Low complexity" evidence="8">
    <location>
        <begin position="191"/>
        <end position="204"/>
    </location>
</feature>
<protein>
    <submittedName>
        <fullName evidence="9">NAD+ kinase</fullName>
    </submittedName>
</protein>
<feature type="region of interest" description="Disordered" evidence="8">
    <location>
        <begin position="844"/>
        <end position="883"/>
    </location>
</feature>
<keyword evidence="2" id="KW-0808">Transferase</keyword>
<comment type="caution">
    <text evidence="9">The sequence shown here is derived from an EMBL/GenBank/DDBJ whole genome shotgun (WGS) entry which is preliminary data.</text>
</comment>
<dbReference type="InterPro" id="IPR017437">
    <property type="entry name" value="ATP-NAD_kinase_PpnK-typ_C"/>
</dbReference>
<proteinExistence type="inferred from homology"/>
<dbReference type="Gene3D" id="2.60.200.30">
    <property type="entry name" value="Probable inorganic polyphosphate/atp-NAD kinase, domain 2"/>
    <property type="match status" value="1"/>
</dbReference>
<organism evidence="9 10">
    <name type="scientific">Synchytrium endobioticum</name>
    <dbReference type="NCBI Taxonomy" id="286115"/>
    <lineage>
        <taxon>Eukaryota</taxon>
        <taxon>Fungi</taxon>
        <taxon>Fungi incertae sedis</taxon>
        <taxon>Chytridiomycota</taxon>
        <taxon>Chytridiomycota incertae sedis</taxon>
        <taxon>Chytridiomycetes</taxon>
        <taxon>Synchytriales</taxon>
        <taxon>Synchytriaceae</taxon>
        <taxon>Synchytrium</taxon>
    </lineage>
</organism>
<dbReference type="Pfam" id="PF20143">
    <property type="entry name" value="NAD_kinase_C"/>
    <property type="match status" value="1"/>
</dbReference>